<dbReference type="Proteomes" id="UP000663720">
    <property type="component" value="Chromosome"/>
</dbReference>
<organism evidence="1 2">
    <name type="scientific">Desulfonema limicola</name>
    <dbReference type="NCBI Taxonomy" id="45656"/>
    <lineage>
        <taxon>Bacteria</taxon>
        <taxon>Pseudomonadati</taxon>
        <taxon>Thermodesulfobacteriota</taxon>
        <taxon>Desulfobacteria</taxon>
        <taxon>Desulfobacterales</taxon>
        <taxon>Desulfococcaceae</taxon>
        <taxon>Desulfonema</taxon>
    </lineage>
</organism>
<proteinExistence type="predicted"/>
<dbReference type="AlphaFoldDB" id="A0A975B516"/>
<accession>A0A975B516</accession>
<sequence>MLAVKGVYDNGRIYFSENVKMSKPVSVIITFLEEHIEVPEKKFDLDKLSFRKTRELLKNCKGSLSDAVIEERRIEL</sequence>
<protein>
    <submittedName>
        <fullName evidence="1">Uncharacterized protein</fullName>
    </submittedName>
</protein>
<reference evidence="1" key="1">
    <citation type="journal article" date="2021" name="Microb. Physiol.">
        <title>Proteogenomic Insights into the Physiology of Marine, Sulfate-Reducing, Filamentous Desulfonema limicola and Desulfonema magnum.</title>
        <authorList>
            <person name="Schnaars V."/>
            <person name="Wohlbrand L."/>
            <person name="Scheve S."/>
            <person name="Hinrichs C."/>
            <person name="Reinhardt R."/>
            <person name="Rabus R."/>
        </authorList>
    </citation>
    <scope>NUCLEOTIDE SEQUENCE</scope>
    <source>
        <strain evidence="1">5ac10</strain>
    </source>
</reference>
<name>A0A975B516_9BACT</name>
<evidence type="ECO:0000313" key="2">
    <source>
        <dbReference type="Proteomes" id="UP000663720"/>
    </source>
</evidence>
<keyword evidence="2" id="KW-1185">Reference proteome</keyword>
<dbReference type="KEGG" id="dli:dnl_11240"/>
<evidence type="ECO:0000313" key="1">
    <source>
        <dbReference type="EMBL" id="QTA78879.1"/>
    </source>
</evidence>
<gene>
    <name evidence="1" type="ORF">dnl_11240</name>
</gene>
<dbReference type="EMBL" id="CP061799">
    <property type="protein sequence ID" value="QTA78879.1"/>
    <property type="molecule type" value="Genomic_DNA"/>
</dbReference>
<dbReference type="RefSeq" id="WP_207690693.1">
    <property type="nucleotide sequence ID" value="NZ_CP061799.1"/>
</dbReference>